<evidence type="ECO:0000313" key="2">
    <source>
        <dbReference type="Proteomes" id="UP000019225"/>
    </source>
</evidence>
<accession>W5W5R4</accession>
<protein>
    <submittedName>
        <fullName evidence="1">Uncharacterized protein</fullName>
    </submittedName>
</protein>
<dbReference type="AlphaFoldDB" id="W5W5R4"/>
<dbReference type="RefSeq" id="WP_025353829.1">
    <property type="nucleotide sequence ID" value="NZ_CP007155.1"/>
</dbReference>
<dbReference type="eggNOG" id="ENOG5030I4M">
    <property type="taxonomic scope" value="Bacteria"/>
</dbReference>
<organism evidence="1 2">
    <name type="scientific">Kutzneria albida DSM 43870</name>
    <dbReference type="NCBI Taxonomy" id="1449976"/>
    <lineage>
        <taxon>Bacteria</taxon>
        <taxon>Bacillati</taxon>
        <taxon>Actinomycetota</taxon>
        <taxon>Actinomycetes</taxon>
        <taxon>Pseudonocardiales</taxon>
        <taxon>Pseudonocardiaceae</taxon>
        <taxon>Kutzneria</taxon>
    </lineage>
</organism>
<dbReference type="OrthoDB" id="4144896at2"/>
<reference evidence="1 2" key="1">
    <citation type="journal article" date="2014" name="BMC Genomics">
        <title>Complete genome sequence of producer of the glycopeptide antibiotic Aculeximycin Kutzneria albida DSM 43870T, a representative of minor genus of Pseudonocardiaceae.</title>
        <authorList>
            <person name="Rebets Y."/>
            <person name="Tokovenko B."/>
            <person name="Lushchyk I."/>
            <person name="Ruckert C."/>
            <person name="Zaburannyi N."/>
            <person name="Bechthold A."/>
            <person name="Kalinowski J."/>
            <person name="Luzhetskyy A."/>
        </authorList>
    </citation>
    <scope>NUCLEOTIDE SEQUENCE [LARGE SCALE GENOMIC DNA]</scope>
    <source>
        <strain evidence="1">DSM 43870</strain>
    </source>
</reference>
<evidence type="ECO:0000313" key="1">
    <source>
        <dbReference type="EMBL" id="AHH93539.1"/>
    </source>
</evidence>
<dbReference type="EMBL" id="CP007155">
    <property type="protein sequence ID" value="AHH93539.1"/>
    <property type="molecule type" value="Genomic_DNA"/>
</dbReference>
<keyword evidence="2" id="KW-1185">Reference proteome</keyword>
<dbReference type="KEGG" id="kal:KALB_162"/>
<dbReference type="HOGENOM" id="CLU_104213_2_0_11"/>
<sequence>MIDRTLDELDWSTPFDVDHLLDQIAERRGKAISLLPAPLPRDGAGGLVIERERDIVIVYDEALAPLQQEHVVMHEAAHVLFAHRGVTLEDLTDEELTELDPDLVDSAHRFAKRDGYSGLDEKVAEITAALIWLRAGVSRSMIPVRHSSPEVAAANERFVAALMRRGTR</sequence>
<gene>
    <name evidence="1" type="ORF">KALB_162</name>
</gene>
<name>W5W5R4_9PSEU</name>
<dbReference type="Proteomes" id="UP000019225">
    <property type="component" value="Chromosome"/>
</dbReference>
<dbReference type="STRING" id="1449976.KALB_162"/>
<proteinExistence type="predicted"/>